<evidence type="ECO:0000259" key="1">
    <source>
        <dbReference type="PROSITE" id="PS51819"/>
    </source>
</evidence>
<dbReference type="SUPFAM" id="SSF54593">
    <property type="entry name" value="Glyoxalase/Bleomycin resistance protein/Dihydroxybiphenyl dioxygenase"/>
    <property type="match status" value="1"/>
</dbReference>
<dbReference type="Pfam" id="PF00903">
    <property type="entry name" value="Glyoxalase"/>
    <property type="match status" value="1"/>
</dbReference>
<dbReference type="EMBL" id="JAQQFN010000008">
    <property type="protein sequence ID" value="MFL9883829.1"/>
    <property type="molecule type" value="Genomic_DNA"/>
</dbReference>
<dbReference type="InterPro" id="IPR004360">
    <property type="entry name" value="Glyas_Fos-R_dOase_dom"/>
</dbReference>
<sequence length="139" mass="15272">MLSHVFVGISDFERAFGFYSVLMETLELRLKFRDNDTCWAGWMPAGAPRPLFVISRPYDGRAATAGNGQMLALLAKDRATVDRAHAVALAHGGVCEGPPGLRPHYHADYYGAYFRDPDGNKLCVCCHEPDPNSSTQAAR</sequence>
<dbReference type="PROSITE" id="PS51819">
    <property type="entry name" value="VOC"/>
    <property type="match status" value="1"/>
</dbReference>
<keyword evidence="3" id="KW-1185">Reference proteome</keyword>
<organism evidence="2 3">
    <name type="scientific">Paraburkholderia agricolaris</name>
    <dbReference type="NCBI Taxonomy" id="2152888"/>
    <lineage>
        <taxon>Bacteria</taxon>
        <taxon>Pseudomonadati</taxon>
        <taxon>Pseudomonadota</taxon>
        <taxon>Betaproteobacteria</taxon>
        <taxon>Burkholderiales</taxon>
        <taxon>Burkholderiaceae</taxon>
        <taxon>Paraburkholderia</taxon>
    </lineage>
</organism>
<gene>
    <name evidence="2" type="ORF">PQR66_12375</name>
</gene>
<dbReference type="CDD" id="cd07262">
    <property type="entry name" value="VOC_like"/>
    <property type="match status" value="1"/>
</dbReference>
<dbReference type="PANTHER" id="PTHR35006:SF1">
    <property type="entry name" value="BLL2941 PROTEIN"/>
    <property type="match status" value="1"/>
</dbReference>
<protein>
    <submittedName>
        <fullName evidence="2">VOC family protein</fullName>
    </submittedName>
</protein>
<evidence type="ECO:0000313" key="2">
    <source>
        <dbReference type="EMBL" id="MFL9883829.1"/>
    </source>
</evidence>
<dbReference type="PANTHER" id="PTHR35006">
    <property type="entry name" value="GLYOXALASE FAMILY PROTEIN (AFU_ORTHOLOGUE AFUA_5G14830)"/>
    <property type="match status" value="1"/>
</dbReference>
<feature type="domain" description="VOC" evidence="1">
    <location>
        <begin position="1"/>
        <end position="127"/>
    </location>
</feature>
<name>A0ABW8ZP21_9BURK</name>
<accession>A0ABW8ZP21</accession>
<dbReference type="InterPro" id="IPR029068">
    <property type="entry name" value="Glyas_Bleomycin-R_OHBP_Dase"/>
</dbReference>
<dbReference type="RefSeq" id="WP_153140949.1">
    <property type="nucleotide sequence ID" value="NZ_JAQQFH010000006.1"/>
</dbReference>
<dbReference type="Proteomes" id="UP001629249">
    <property type="component" value="Unassembled WGS sequence"/>
</dbReference>
<reference evidence="2 3" key="1">
    <citation type="journal article" date="2024" name="Chem. Sci.">
        <title>Discovery of megapolipeptins by genome mining of a Burkholderiales bacteria collection.</title>
        <authorList>
            <person name="Paulo B.S."/>
            <person name="Recchia M.J.J."/>
            <person name="Lee S."/>
            <person name="Fergusson C.H."/>
            <person name="Romanowski S.B."/>
            <person name="Hernandez A."/>
            <person name="Krull N."/>
            <person name="Liu D.Y."/>
            <person name="Cavanagh H."/>
            <person name="Bos A."/>
            <person name="Gray C.A."/>
            <person name="Murphy B.T."/>
            <person name="Linington R.G."/>
            <person name="Eustaquio A.S."/>
        </authorList>
    </citation>
    <scope>NUCLEOTIDE SEQUENCE [LARGE SCALE GENOMIC DNA]</scope>
    <source>
        <strain evidence="2 3">RL16-012-BIC-B</strain>
    </source>
</reference>
<proteinExistence type="predicted"/>
<dbReference type="InterPro" id="IPR037523">
    <property type="entry name" value="VOC_core"/>
</dbReference>
<comment type="caution">
    <text evidence="2">The sequence shown here is derived from an EMBL/GenBank/DDBJ whole genome shotgun (WGS) entry which is preliminary data.</text>
</comment>
<evidence type="ECO:0000313" key="3">
    <source>
        <dbReference type="Proteomes" id="UP001629249"/>
    </source>
</evidence>
<dbReference type="Gene3D" id="3.10.180.10">
    <property type="entry name" value="2,3-Dihydroxybiphenyl 1,2-Dioxygenase, domain 1"/>
    <property type="match status" value="1"/>
</dbReference>